<keyword evidence="3" id="KW-0456">Lyase</keyword>
<dbReference type="GO" id="GO:0004553">
    <property type="term" value="F:hydrolase activity, hydrolyzing O-glycosyl compounds"/>
    <property type="evidence" value="ECO:0007669"/>
    <property type="project" value="InterPro"/>
</dbReference>
<keyword evidence="4" id="KW-0961">Cell wall biogenesis/degradation</keyword>
<dbReference type="Pfam" id="PF06725">
    <property type="entry name" value="3D"/>
    <property type="match status" value="1"/>
</dbReference>
<dbReference type="Gene3D" id="2.40.240.50">
    <property type="entry name" value="Barwin-like endoglucanases"/>
    <property type="match status" value="1"/>
</dbReference>
<dbReference type="PROSITE" id="PS51257">
    <property type="entry name" value="PROKAR_LIPOPROTEIN"/>
    <property type="match status" value="1"/>
</dbReference>
<dbReference type="Pfam" id="PF03562">
    <property type="entry name" value="MltA"/>
    <property type="match status" value="1"/>
</dbReference>
<proteinExistence type="predicted"/>
<feature type="chain" id="PRO_5019394036" description="peptidoglycan lytic exotransglycosylase" evidence="6">
    <location>
        <begin position="20"/>
        <end position="421"/>
    </location>
</feature>
<dbReference type="GO" id="GO:0008933">
    <property type="term" value="F:peptidoglycan lytic transglycosylase activity"/>
    <property type="evidence" value="ECO:0007669"/>
    <property type="project" value="TreeGrafter"/>
</dbReference>
<dbReference type="AlphaFoldDB" id="A0A420WEI5"/>
<dbReference type="FunCoup" id="A0A420WEI5">
    <property type="interactions" value="70"/>
</dbReference>
<dbReference type="CDD" id="cd14485">
    <property type="entry name" value="mltA_like_LT_A"/>
    <property type="match status" value="1"/>
</dbReference>
<dbReference type="InterPro" id="IPR005300">
    <property type="entry name" value="MltA_B"/>
</dbReference>
<comment type="catalytic activity">
    <reaction evidence="1">
        <text>Exolytic cleavage of the (1-&gt;4)-beta-glycosidic linkage between N-acetylmuramic acid (MurNAc) and N-acetylglucosamine (GlcNAc) residues in peptidoglycan, from either the reducing or the non-reducing ends of the peptidoglycan chains, with concomitant formation of a 1,6-anhydrobond in the MurNAc residue.</text>
        <dbReference type="EC" id="4.2.2.n1"/>
    </reaction>
</comment>
<dbReference type="GO" id="GO:0009254">
    <property type="term" value="P:peptidoglycan turnover"/>
    <property type="evidence" value="ECO:0007669"/>
    <property type="project" value="InterPro"/>
</dbReference>
<dbReference type="PANTHER" id="PTHR30124">
    <property type="entry name" value="MEMBRANE-BOUND LYTIC MUREIN TRANSGLYCOSYLASE A"/>
    <property type="match status" value="1"/>
</dbReference>
<gene>
    <name evidence="8" type="ORF">DES40_2224</name>
</gene>
<dbReference type="CDD" id="cd14668">
    <property type="entry name" value="mlta_B"/>
    <property type="match status" value="1"/>
</dbReference>
<dbReference type="SUPFAM" id="SSF50685">
    <property type="entry name" value="Barwin-like endoglucanases"/>
    <property type="match status" value="1"/>
</dbReference>
<evidence type="ECO:0000256" key="2">
    <source>
        <dbReference type="ARBA" id="ARBA00012587"/>
    </source>
</evidence>
<evidence type="ECO:0000313" key="8">
    <source>
        <dbReference type="EMBL" id="RKQ69423.1"/>
    </source>
</evidence>
<dbReference type="RefSeq" id="WP_121102087.1">
    <property type="nucleotide sequence ID" value="NZ_RBII01000002.1"/>
</dbReference>
<evidence type="ECO:0000256" key="3">
    <source>
        <dbReference type="ARBA" id="ARBA00023239"/>
    </source>
</evidence>
<organism evidence="8 9">
    <name type="scientific">Litorimonas taeanensis</name>
    <dbReference type="NCBI Taxonomy" id="568099"/>
    <lineage>
        <taxon>Bacteria</taxon>
        <taxon>Pseudomonadati</taxon>
        <taxon>Pseudomonadota</taxon>
        <taxon>Alphaproteobacteria</taxon>
        <taxon>Maricaulales</taxon>
        <taxon>Robiginitomaculaceae</taxon>
    </lineage>
</organism>
<name>A0A420WEI5_9PROT</name>
<evidence type="ECO:0000256" key="6">
    <source>
        <dbReference type="SAM" id="SignalP"/>
    </source>
</evidence>
<dbReference type="GO" id="GO:0071555">
    <property type="term" value="P:cell wall organization"/>
    <property type="evidence" value="ECO:0007669"/>
    <property type="project" value="UniProtKB-KW"/>
</dbReference>
<dbReference type="InterPro" id="IPR036908">
    <property type="entry name" value="RlpA-like_sf"/>
</dbReference>
<evidence type="ECO:0000259" key="7">
    <source>
        <dbReference type="SMART" id="SM00925"/>
    </source>
</evidence>
<evidence type="ECO:0000313" key="9">
    <source>
        <dbReference type="Proteomes" id="UP000282211"/>
    </source>
</evidence>
<evidence type="ECO:0000256" key="1">
    <source>
        <dbReference type="ARBA" id="ARBA00001420"/>
    </source>
</evidence>
<dbReference type="InterPro" id="IPR026044">
    <property type="entry name" value="MltA"/>
</dbReference>
<dbReference type="GO" id="GO:0019867">
    <property type="term" value="C:outer membrane"/>
    <property type="evidence" value="ECO:0007669"/>
    <property type="project" value="InterPro"/>
</dbReference>
<evidence type="ECO:0000256" key="5">
    <source>
        <dbReference type="ARBA" id="ARBA00030918"/>
    </source>
</evidence>
<dbReference type="PANTHER" id="PTHR30124:SF0">
    <property type="entry name" value="MEMBRANE-BOUND LYTIC MUREIN TRANSGLYCOSYLASE A"/>
    <property type="match status" value="1"/>
</dbReference>
<evidence type="ECO:0000256" key="4">
    <source>
        <dbReference type="ARBA" id="ARBA00023316"/>
    </source>
</evidence>
<sequence>MPRLQLFGLLGAIALTACASTGTPPYDQGPFDNAPISDNGTIIQAEPLNLPPLAPEIPAPRAPVTAPPEEPLIEAPLWYDNLAHWAEADHRPAKAAFTRSCQSWVKADPDKALNPNLPQYGTYRDWLPACARLAAFDKTNGTDSKYSARLFFETEFAPLSLKTLNAEEGLLTGYYEPEIHVRLTPDKTYYEPILAKPTNASIMNLPRSEINAKSARVIAYGRPIDVFFMQIQGSGRIRYKDGRSLRAAYAGNNGKPYKSIGRVLVDRGDMKLNKASKQAIENWMEKNGPKKTKALMNENPRYIFFAEQTIKEGEGPSGAMRVPLTEMGSMAVDPRYHPYGTLAWLETKLPQEGGDYRGEPAGVLVSAQDTGSAIRGALRGDLFFGAGDEAGARAGVMKHAVRWTLLVPKSIAPPLMALPNS</sequence>
<protein>
    <recommendedName>
        <fullName evidence="2">peptidoglycan lytic exotransglycosylase</fullName>
        <ecNumber evidence="2">4.2.2.n1</ecNumber>
    </recommendedName>
    <alternativeName>
        <fullName evidence="5">Murein hydrolase A</fullName>
    </alternativeName>
</protein>
<dbReference type="InParanoid" id="A0A420WEI5"/>
<dbReference type="SMART" id="SM00925">
    <property type="entry name" value="MltA"/>
    <property type="match status" value="1"/>
</dbReference>
<dbReference type="PIRSF" id="PIRSF019422">
    <property type="entry name" value="MltA"/>
    <property type="match status" value="1"/>
</dbReference>
<dbReference type="Proteomes" id="UP000282211">
    <property type="component" value="Unassembled WGS sequence"/>
</dbReference>
<reference evidence="8 9" key="1">
    <citation type="submission" date="2018-10" db="EMBL/GenBank/DDBJ databases">
        <title>Genomic Encyclopedia of Type Strains, Phase IV (KMG-IV): sequencing the most valuable type-strain genomes for metagenomic binning, comparative biology and taxonomic classification.</title>
        <authorList>
            <person name="Goeker M."/>
        </authorList>
    </citation>
    <scope>NUCLEOTIDE SEQUENCE [LARGE SCALE GENOMIC DNA]</scope>
    <source>
        <strain evidence="8 9">DSM 22008</strain>
    </source>
</reference>
<accession>A0A420WEI5</accession>
<dbReference type="InterPro" id="IPR010611">
    <property type="entry name" value="3D_dom"/>
</dbReference>
<comment type="caution">
    <text evidence="8">The sequence shown here is derived from an EMBL/GenBank/DDBJ whole genome shotgun (WGS) entry which is preliminary data.</text>
</comment>
<keyword evidence="6" id="KW-0732">Signal</keyword>
<keyword evidence="9" id="KW-1185">Reference proteome</keyword>
<feature type="signal peptide" evidence="6">
    <location>
        <begin position="1"/>
        <end position="19"/>
    </location>
</feature>
<dbReference type="GO" id="GO:0009253">
    <property type="term" value="P:peptidoglycan catabolic process"/>
    <property type="evidence" value="ECO:0007669"/>
    <property type="project" value="TreeGrafter"/>
</dbReference>
<dbReference type="OrthoDB" id="9783686at2"/>
<dbReference type="EC" id="4.2.2.n1" evidence="2"/>
<dbReference type="Gene3D" id="2.40.40.10">
    <property type="entry name" value="RlpA-like domain"/>
    <property type="match status" value="1"/>
</dbReference>
<dbReference type="EMBL" id="RBII01000002">
    <property type="protein sequence ID" value="RKQ69423.1"/>
    <property type="molecule type" value="Genomic_DNA"/>
</dbReference>
<feature type="domain" description="Lytic transglycosylase MltA" evidence="7">
    <location>
        <begin position="178"/>
        <end position="306"/>
    </location>
</feature>